<reference evidence="1 2" key="1">
    <citation type="journal article" date="2023" name="Plants (Basel)">
        <title>Bridging the Gap: Combining Genomics and Transcriptomics Approaches to Understand Stylosanthes scabra, an Orphan Legume from the Brazilian Caatinga.</title>
        <authorList>
            <person name="Ferreira-Neto J.R.C."/>
            <person name="da Silva M.D."/>
            <person name="Binneck E."/>
            <person name="de Melo N.F."/>
            <person name="da Silva R.H."/>
            <person name="de Melo A.L.T.M."/>
            <person name="Pandolfi V."/>
            <person name="Bustamante F.O."/>
            <person name="Brasileiro-Vidal A.C."/>
            <person name="Benko-Iseppon A.M."/>
        </authorList>
    </citation>
    <scope>NUCLEOTIDE SEQUENCE [LARGE SCALE GENOMIC DNA]</scope>
    <source>
        <tissue evidence="1">Leaves</tissue>
    </source>
</reference>
<proteinExistence type="predicted"/>
<sequence>MGSSIIYYEYEKHGKFKDFDMKADAELGTFKIRPYHLDDEASVGWVKDTAKKGIGGMEPLSRRVMLTRKIPRKRSLLHLPCLWTSMWKKDYLRYIKELKRRPEHSPLCSRQVSVSDSPRGQLIDSLPVIILRVMISLEFGNRHCRV</sequence>
<evidence type="ECO:0000313" key="2">
    <source>
        <dbReference type="Proteomes" id="UP001341840"/>
    </source>
</evidence>
<comment type="caution">
    <text evidence="1">The sequence shown here is derived from an EMBL/GenBank/DDBJ whole genome shotgun (WGS) entry which is preliminary data.</text>
</comment>
<dbReference type="EMBL" id="JASCZI010242266">
    <property type="protein sequence ID" value="MED6210398.1"/>
    <property type="molecule type" value="Genomic_DNA"/>
</dbReference>
<gene>
    <name evidence="1" type="ORF">PIB30_063732</name>
</gene>
<evidence type="ECO:0000313" key="1">
    <source>
        <dbReference type="EMBL" id="MED6210398.1"/>
    </source>
</evidence>
<organism evidence="1 2">
    <name type="scientific">Stylosanthes scabra</name>
    <dbReference type="NCBI Taxonomy" id="79078"/>
    <lineage>
        <taxon>Eukaryota</taxon>
        <taxon>Viridiplantae</taxon>
        <taxon>Streptophyta</taxon>
        <taxon>Embryophyta</taxon>
        <taxon>Tracheophyta</taxon>
        <taxon>Spermatophyta</taxon>
        <taxon>Magnoliopsida</taxon>
        <taxon>eudicotyledons</taxon>
        <taxon>Gunneridae</taxon>
        <taxon>Pentapetalae</taxon>
        <taxon>rosids</taxon>
        <taxon>fabids</taxon>
        <taxon>Fabales</taxon>
        <taxon>Fabaceae</taxon>
        <taxon>Papilionoideae</taxon>
        <taxon>50 kb inversion clade</taxon>
        <taxon>dalbergioids sensu lato</taxon>
        <taxon>Dalbergieae</taxon>
        <taxon>Pterocarpus clade</taxon>
        <taxon>Stylosanthes</taxon>
    </lineage>
</organism>
<dbReference type="Proteomes" id="UP001341840">
    <property type="component" value="Unassembled WGS sequence"/>
</dbReference>
<accession>A0ABU6YP39</accession>
<protein>
    <submittedName>
        <fullName evidence="1">Uncharacterized protein</fullName>
    </submittedName>
</protein>
<name>A0ABU6YP39_9FABA</name>
<keyword evidence="2" id="KW-1185">Reference proteome</keyword>